<evidence type="ECO:0000313" key="2">
    <source>
        <dbReference type="EMBL" id="TWT94795.1"/>
    </source>
</evidence>
<evidence type="ECO:0000313" key="3">
    <source>
        <dbReference type="Proteomes" id="UP000317421"/>
    </source>
</evidence>
<gene>
    <name evidence="2" type="ORF">Pla108_36450</name>
</gene>
<dbReference type="InterPro" id="IPR018756">
    <property type="entry name" value="DUF2314"/>
</dbReference>
<feature type="domain" description="DUF2314" evidence="1">
    <location>
        <begin position="34"/>
        <end position="150"/>
    </location>
</feature>
<dbReference type="Pfam" id="PF10077">
    <property type="entry name" value="DUF2314"/>
    <property type="match status" value="1"/>
</dbReference>
<keyword evidence="3" id="KW-1185">Reference proteome</keyword>
<reference evidence="2 3" key="1">
    <citation type="submission" date="2019-02" db="EMBL/GenBank/DDBJ databases">
        <title>Deep-cultivation of Planctomycetes and their phenomic and genomic characterization uncovers novel biology.</title>
        <authorList>
            <person name="Wiegand S."/>
            <person name="Jogler M."/>
            <person name="Boedeker C."/>
            <person name="Pinto D."/>
            <person name="Vollmers J."/>
            <person name="Rivas-Marin E."/>
            <person name="Kohn T."/>
            <person name="Peeters S.H."/>
            <person name="Heuer A."/>
            <person name="Rast P."/>
            <person name="Oberbeckmann S."/>
            <person name="Bunk B."/>
            <person name="Jeske O."/>
            <person name="Meyerdierks A."/>
            <person name="Storesund J.E."/>
            <person name="Kallscheuer N."/>
            <person name="Luecker S."/>
            <person name="Lage O.M."/>
            <person name="Pohl T."/>
            <person name="Merkel B.J."/>
            <person name="Hornburger P."/>
            <person name="Mueller R.-W."/>
            <person name="Bruemmer F."/>
            <person name="Labrenz M."/>
            <person name="Spormann A.M."/>
            <person name="Op Den Camp H."/>
            <person name="Overmann J."/>
            <person name="Amann R."/>
            <person name="Jetten M.S.M."/>
            <person name="Mascher T."/>
            <person name="Medema M.H."/>
            <person name="Devos D.P."/>
            <person name="Kaster A.-K."/>
            <person name="Ovreas L."/>
            <person name="Rohde M."/>
            <person name="Galperin M.Y."/>
            <person name="Jogler C."/>
        </authorList>
    </citation>
    <scope>NUCLEOTIDE SEQUENCE [LARGE SCALE GENOMIC DNA]</scope>
    <source>
        <strain evidence="2 3">Pla108</strain>
    </source>
</reference>
<evidence type="ECO:0000259" key="1">
    <source>
        <dbReference type="Pfam" id="PF10077"/>
    </source>
</evidence>
<protein>
    <recommendedName>
        <fullName evidence="1">DUF2314 domain-containing protein</fullName>
    </recommendedName>
</protein>
<accession>A0A5C6A600</accession>
<dbReference type="EMBL" id="SJPR01000006">
    <property type="protein sequence ID" value="TWT94795.1"/>
    <property type="molecule type" value="Genomic_DNA"/>
</dbReference>
<comment type="caution">
    <text evidence="2">The sequence shown here is derived from an EMBL/GenBank/DDBJ whole genome shotgun (WGS) entry which is preliminary data.</text>
</comment>
<dbReference type="PROSITE" id="PS51257">
    <property type="entry name" value="PROKAR_LIPOPROTEIN"/>
    <property type="match status" value="1"/>
</dbReference>
<dbReference type="OrthoDB" id="121776at2"/>
<name>A0A5C6A600_9BACT</name>
<proteinExistence type="predicted"/>
<dbReference type="Proteomes" id="UP000317421">
    <property type="component" value="Unassembled WGS sequence"/>
</dbReference>
<organism evidence="2 3">
    <name type="scientific">Botrimarina colliarenosi</name>
    <dbReference type="NCBI Taxonomy" id="2528001"/>
    <lineage>
        <taxon>Bacteria</taxon>
        <taxon>Pseudomonadati</taxon>
        <taxon>Planctomycetota</taxon>
        <taxon>Planctomycetia</taxon>
        <taxon>Pirellulales</taxon>
        <taxon>Lacipirellulaceae</taxon>
        <taxon>Botrimarina</taxon>
    </lineage>
</organism>
<dbReference type="RefSeq" id="WP_146446343.1">
    <property type="nucleotide sequence ID" value="NZ_SJPR01000006.1"/>
</dbReference>
<dbReference type="AlphaFoldDB" id="A0A5C6A600"/>
<sequence length="155" mass="17001">MKPTALLSCLAIAFSVTGCKSNPETLVVGGYDEAEMASATDRAISEVDAFISDLISERSEHYAVKAPIEDGGVTEHFWLTGVSFSNNRFTGTIDNEPGIVSNVTMGQQYSLGKTEISDWMFIRDGKMHGNYTMRPLLATMPEAEANMYRQMFATP</sequence>